<evidence type="ECO:0000256" key="2">
    <source>
        <dbReference type="ARBA" id="ARBA00004141"/>
    </source>
</evidence>
<name>A0A830EHI5_9CREN</name>
<keyword evidence="13" id="KW-1185">Reference proteome</keyword>
<dbReference type="InterPro" id="IPR001204">
    <property type="entry name" value="Phos_transporter"/>
</dbReference>
<reference evidence="10" key="4">
    <citation type="journal article" date="2023" name="Microbiol. Resour. Announc.">
        <title>Complete Genome Sequence of Vulcanisaeta souniana Strain IC-059, a Hyperthermophilic Archaeon Isolated from Hot Spring Water in Japan.</title>
        <authorList>
            <person name="Kato S."/>
            <person name="Itoh T."/>
            <person name="Wu L."/>
            <person name="Ma J."/>
            <person name="Ohkuma M."/>
        </authorList>
    </citation>
    <scope>NUCLEOTIDE SEQUENCE</scope>
    <source>
        <strain evidence="10">JCM 11219</strain>
    </source>
</reference>
<dbReference type="GeneID" id="76207655"/>
<feature type="transmembrane region" description="Helical" evidence="9">
    <location>
        <begin position="273"/>
        <end position="293"/>
    </location>
</feature>
<reference evidence="11" key="2">
    <citation type="submission" date="2020-09" db="EMBL/GenBank/DDBJ databases">
        <authorList>
            <person name="Sun Q."/>
            <person name="Ohkuma M."/>
        </authorList>
    </citation>
    <scope>NUCLEOTIDE SEQUENCE</scope>
    <source>
        <strain evidence="11">JCM 11219</strain>
    </source>
</reference>
<keyword evidence="5" id="KW-0592">Phosphate transport</keyword>
<evidence type="ECO:0000256" key="9">
    <source>
        <dbReference type="SAM" id="Phobius"/>
    </source>
</evidence>
<evidence type="ECO:0000313" key="10">
    <source>
        <dbReference type="EMBL" id="BDR93021.1"/>
    </source>
</evidence>
<dbReference type="EMBL" id="BMNM01000010">
    <property type="protein sequence ID" value="GGI83556.1"/>
    <property type="molecule type" value="Genomic_DNA"/>
</dbReference>
<dbReference type="GO" id="GO:0016020">
    <property type="term" value="C:membrane"/>
    <property type="evidence" value="ECO:0007669"/>
    <property type="project" value="UniProtKB-SubCell"/>
</dbReference>
<comment type="subcellular location">
    <subcellularLocation>
        <location evidence="2">Membrane</location>
        <topology evidence="2">Multi-pass membrane protein</topology>
    </subcellularLocation>
</comment>
<evidence type="ECO:0000256" key="7">
    <source>
        <dbReference type="ARBA" id="ARBA00022989"/>
    </source>
</evidence>
<feature type="transmembrane region" description="Helical" evidence="9">
    <location>
        <begin position="158"/>
        <end position="182"/>
    </location>
</feature>
<evidence type="ECO:0000256" key="3">
    <source>
        <dbReference type="ARBA" id="ARBA00009916"/>
    </source>
</evidence>
<feature type="transmembrane region" description="Helical" evidence="9">
    <location>
        <begin position="96"/>
        <end position="114"/>
    </location>
</feature>
<feature type="transmembrane region" description="Helical" evidence="9">
    <location>
        <begin position="188"/>
        <end position="208"/>
    </location>
</feature>
<evidence type="ECO:0000313" key="13">
    <source>
        <dbReference type="Proteomes" id="UP001060771"/>
    </source>
</evidence>
<dbReference type="PANTHER" id="PTHR11101">
    <property type="entry name" value="PHOSPHATE TRANSPORTER"/>
    <property type="match status" value="1"/>
</dbReference>
<evidence type="ECO:0000313" key="11">
    <source>
        <dbReference type="EMBL" id="GGI83556.1"/>
    </source>
</evidence>
<evidence type="ECO:0000256" key="6">
    <source>
        <dbReference type="ARBA" id="ARBA00022692"/>
    </source>
</evidence>
<reference evidence="11" key="1">
    <citation type="journal article" date="2014" name="Int. J. Syst. Evol. Microbiol.">
        <title>Complete genome sequence of Corynebacterium casei LMG S-19264T (=DSM 44701T), isolated from a smear-ripened cheese.</title>
        <authorList>
            <consortium name="US DOE Joint Genome Institute (JGI-PGF)"/>
            <person name="Walter F."/>
            <person name="Albersmeier A."/>
            <person name="Kalinowski J."/>
            <person name="Ruckert C."/>
        </authorList>
    </citation>
    <scope>NUCLEOTIDE SEQUENCE</scope>
    <source>
        <strain evidence="11">JCM 11219</strain>
    </source>
</reference>
<dbReference type="Proteomes" id="UP000657075">
    <property type="component" value="Unassembled WGS sequence"/>
</dbReference>
<feature type="transmembrane region" description="Helical" evidence="9">
    <location>
        <begin position="240"/>
        <end position="261"/>
    </location>
</feature>
<keyword evidence="6 9" id="KW-0812">Transmembrane</keyword>
<organism evidence="11 12">
    <name type="scientific">Vulcanisaeta souniana JCM 11219</name>
    <dbReference type="NCBI Taxonomy" id="1293586"/>
    <lineage>
        <taxon>Archaea</taxon>
        <taxon>Thermoproteota</taxon>
        <taxon>Thermoprotei</taxon>
        <taxon>Thermoproteales</taxon>
        <taxon>Thermoproteaceae</taxon>
        <taxon>Vulcanisaeta</taxon>
    </lineage>
</organism>
<feature type="transmembrane region" description="Helical" evidence="9">
    <location>
        <begin position="6"/>
        <end position="25"/>
    </location>
</feature>
<evidence type="ECO:0000256" key="5">
    <source>
        <dbReference type="ARBA" id="ARBA00022592"/>
    </source>
</evidence>
<dbReference type="GO" id="GO:0035435">
    <property type="term" value="P:phosphate ion transmembrane transport"/>
    <property type="evidence" value="ECO:0007669"/>
    <property type="project" value="TreeGrafter"/>
</dbReference>
<comment type="similarity">
    <text evidence="3">Belongs to the inorganic phosphate transporter (PiT) (TC 2.A.20) family.</text>
</comment>
<feature type="transmembrane region" description="Helical" evidence="9">
    <location>
        <begin position="215"/>
        <end position="234"/>
    </location>
</feature>
<dbReference type="AlphaFoldDB" id="A0A830EHI5"/>
<feature type="transmembrane region" description="Helical" evidence="9">
    <location>
        <begin position="37"/>
        <end position="57"/>
    </location>
</feature>
<dbReference type="GO" id="GO:0005315">
    <property type="term" value="F:phosphate transmembrane transporter activity"/>
    <property type="evidence" value="ECO:0007669"/>
    <property type="project" value="InterPro"/>
</dbReference>
<feature type="transmembrane region" description="Helical" evidence="9">
    <location>
        <begin position="63"/>
        <end position="84"/>
    </location>
</feature>
<evidence type="ECO:0000256" key="4">
    <source>
        <dbReference type="ARBA" id="ARBA00022448"/>
    </source>
</evidence>
<proteinExistence type="inferred from homology"/>
<evidence type="ECO:0000256" key="1">
    <source>
        <dbReference type="ARBA" id="ARBA00001981"/>
    </source>
</evidence>
<keyword evidence="7 9" id="KW-1133">Transmembrane helix</keyword>
<dbReference type="Proteomes" id="UP001060771">
    <property type="component" value="Chromosome"/>
</dbReference>
<protein>
    <submittedName>
        <fullName evidence="11">Anion permease</fullName>
    </submittedName>
</protein>
<evidence type="ECO:0000256" key="8">
    <source>
        <dbReference type="ARBA" id="ARBA00023136"/>
    </source>
</evidence>
<gene>
    <name evidence="11" type="ORF">GCM10007112_20400</name>
    <name evidence="10" type="ORF">Vsou_21140</name>
</gene>
<feature type="transmembrane region" description="Helical" evidence="9">
    <location>
        <begin position="120"/>
        <end position="138"/>
    </location>
</feature>
<evidence type="ECO:0000313" key="12">
    <source>
        <dbReference type="Proteomes" id="UP000657075"/>
    </source>
</evidence>
<dbReference type="Pfam" id="PF01384">
    <property type="entry name" value="PHO4"/>
    <property type="match status" value="2"/>
</dbReference>
<sequence length="296" mass="32116">MTNSLLIDYALAFLLSFLVSGNNLSANAGAAVGSRSIDYKYAIILSLLGYVLGLWLQGTYMRANVVSGDAAMVAMTVAIIIFLVGEGMRVPMSLTGSLYASLIGASLAMGHLLSNAVFVLGYWLSLPIIVMFLSYILYKSLSAFSRLSFKYIGVYRALSILTVFLLSFSFGANNLGLLWALLGFSYRGLLVIVISSILGVLLIGWRTLYRLGTGLFTIGPLTSFTVQLFSFMAMEIGTLYSVPMPITVTTSFGLVGVGAAHRFRIINLRYFNELLLGFATSIIIGLVFSYLLIKVI</sequence>
<keyword evidence="8 9" id="KW-0472">Membrane</keyword>
<accession>A0A830EHI5</accession>
<comment type="function">
    <text evidence="1">Potential transporter for phosphate.</text>
</comment>
<dbReference type="RefSeq" id="WP_188603840.1">
    <property type="nucleotide sequence ID" value="NZ_AP026830.1"/>
</dbReference>
<dbReference type="PANTHER" id="PTHR11101:SF80">
    <property type="entry name" value="PHOSPHATE TRANSPORTER"/>
    <property type="match status" value="1"/>
</dbReference>
<keyword evidence="4" id="KW-0813">Transport</keyword>
<reference evidence="13" key="3">
    <citation type="submission" date="2022-09" db="EMBL/GenBank/DDBJ databases">
        <title>Complete genome sequence of Vulcanisaeta souniana.</title>
        <authorList>
            <person name="Kato S."/>
            <person name="Itoh T."/>
            <person name="Ohkuma M."/>
        </authorList>
    </citation>
    <scope>NUCLEOTIDE SEQUENCE [LARGE SCALE GENOMIC DNA]</scope>
    <source>
        <strain evidence="13">JCM 11219</strain>
    </source>
</reference>
<dbReference type="EMBL" id="AP026830">
    <property type="protein sequence ID" value="BDR93021.1"/>
    <property type="molecule type" value="Genomic_DNA"/>
</dbReference>
<dbReference type="OrthoDB" id="28460at2157"/>